<dbReference type="InterPro" id="IPR022776">
    <property type="entry name" value="TRM13/UPF0224_CHHC_Znf_dom"/>
</dbReference>
<dbReference type="GO" id="GO:0030488">
    <property type="term" value="P:tRNA methylation"/>
    <property type="evidence" value="ECO:0007669"/>
    <property type="project" value="InterPro"/>
</dbReference>
<comment type="catalytic activity">
    <reaction evidence="11 12">
        <text>adenosine(4) in tRNA(His) + S-adenosyl-L-methionine = 2'-O-methyladenosine(4) in tRNA(His) + S-adenosyl-L-homocysteine + H(+)</text>
        <dbReference type="Rhea" id="RHEA:43196"/>
        <dbReference type="Rhea" id="RHEA-COMP:10401"/>
        <dbReference type="Rhea" id="RHEA-COMP:10402"/>
        <dbReference type="ChEBI" id="CHEBI:15378"/>
        <dbReference type="ChEBI" id="CHEBI:57856"/>
        <dbReference type="ChEBI" id="CHEBI:59789"/>
        <dbReference type="ChEBI" id="CHEBI:74411"/>
        <dbReference type="ChEBI" id="CHEBI:74477"/>
        <dbReference type="EC" id="2.1.1.225"/>
    </reaction>
</comment>
<keyword evidence="6 12" id="KW-0479">Metal-binding</keyword>
<keyword evidence="3 12" id="KW-0808">Transferase</keyword>
<comment type="caution">
    <text evidence="14">The sequence shown here is derived from an EMBL/GenBank/DDBJ whole genome shotgun (WGS) entry which is preliminary data.</text>
</comment>
<gene>
    <name evidence="14" type="primary">TRMT13</name>
    <name evidence="14" type="ORF">Bhyg_11358</name>
</gene>
<keyword evidence="7 12" id="KW-0863">Zinc-finger</keyword>
<evidence type="ECO:0000256" key="1">
    <source>
        <dbReference type="ARBA" id="ARBA00005265"/>
    </source>
</evidence>
<evidence type="ECO:0000256" key="2">
    <source>
        <dbReference type="ARBA" id="ARBA00022603"/>
    </source>
</evidence>
<protein>
    <recommendedName>
        <fullName evidence="12">tRNA:m(4)X modification enzyme TRM13</fullName>
        <ecNumber evidence="12">2.1.1.225</ecNumber>
    </recommendedName>
</protein>
<comment type="similarity">
    <text evidence="1 12">Belongs to the methyltransferase TRM13 family.</text>
</comment>
<keyword evidence="4 12" id="KW-0949">S-adenosyl-L-methionine</keyword>
<dbReference type="Pfam" id="PF11722">
    <property type="entry name" value="zf-TRM13_CCCH"/>
    <property type="match status" value="1"/>
</dbReference>
<dbReference type="PANTHER" id="PTHR12998:SF0">
    <property type="entry name" value="TRNA:M(4)X MODIFICATION ENZYME TRM13 HOMOLOG"/>
    <property type="match status" value="1"/>
</dbReference>
<dbReference type="GO" id="GO:0008270">
    <property type="term" value="F:zinc ion binding"/>
    <property type="evidence" value="ECO:0007669"/>
    <property type="project" value="UniProtKB-KW"/>
</dbReference>
<evidence type="ECO:0000256" key="12">
    <source>
        <dbReference type="RuleBase" id="RU367103"/>
    </source>
</evidence>
<dbReference type="Pfam" id="PF05206">
    <property type="entry name" value="TRM13"/>
    <property type="match status" value="1"/>
</dbReference>
<evidence type="ECO:0000256" key="7">
    <source>
        <dbReference type="ARBA" id="ARBA00022771"/>
    </source>
</evidence>
<dbReference type="GO" id="GO:0106050">
    <property type="term" value="F:tRNA 2'-O-methyltransferase activity"/>
    <property type="evidence" value="ECO:0007669"/>
    <property type="project" value="UniProtKB-UniRule"/>
</dbReference>
<dbReference type="Pfam" id="PF05253">
    <property type="entry name" value="zf-U11-48K"/>
    <property type="match status" value="1"/>
</dbReference>
<organism evidence="14 15">
    <name type="scientific">Pseudolycoriella hygida</name>
    <dbReference type="NCBI Taxonomy" id="35572"/>
    <lineage>
        <taxon>Eukaryota</taxon>
        <taxon>Metazoa</taxon>
        <taxon>Ecdysozoa</taxon>
        <taxon>Arthropoda</taxon>
        <taxon>Hexapoda</taxon>
        <taxon>Insecta</taxon>
        <taxon>Pterygota</taxon>
        <taxon>Neoptera</taxon>
        <taxon>Endopterygota</taxon>
        <taxon>Diptera</taxon>
        <taxon>Nematocera</taxon>
        <taxon>Sciaroidea</taxon>
        <taxon>Sciaridae</taxon>
        <taxon>Pseudolycoriella</taxon>
    </lineage>
</organism>
<dbReference type="AlphaFoldDB" id="A0A9Q0MV85"/>
<sequence length="430" mass="49120">MSEVKKNEFKSEKVVETTCKHFVQRRKRFCRMTVARGQEYCGEHMNTIPELSHISEENFKKRVPCPLDPKHTVYLWNLKKHLNICNARVKEMPSYIQTGRNLGEDDTNGSSSRCIKLSEIDEHLMNEIIDKINKIYEEHVDGTIEEMICSHPVLNDELSKESYGSKTLKHLTQTSSILGCLKQLDLLLPKTCFIEFGAGKGQVSFWLAEAMKDTEQSTVLLVDKASLRHKKDNKIEDRNSVQRIRADISDLDLEKLEAVQLAENIVAVGKHLCGGATDVTLRCLINGNQIRKSVKGFVIALCCHHRCTWRAFVGKKFLVDNGITQQEFDVLTKMVGWAVCGTGMSRQLRKEIEMRNEQKETTTNVETTVTAKIPREEREKIGMKCKRILDYARIQFLHENGFTTSLKYYVTSDVTLENVCLIGITSNNKI</sequence>
<reference evidence="14" key="1">
    <citation type="submission" date="2022-07" db="EMBL/GenBank/DDBJ databases">
        <authorList>
            <person name="Trinca V."/>
            <person name="Uliana J.V.C."/>
            <person name="Torres T.T."/>
            <person name="Ward R.J."/>
            <person name="Monesi N."/>
        </authorList>
    </citation>
    <scope>NUCLEOTIDE SEQUENCE</scope>
    <source>
        <strain evidence="14">HSMRA1968</strain>
        <tissue evidence="14">Whole embryos</tissue>
    </source>
</reference>
<dbReference type="PROSITE" id="PS51800">
    <property type="entry name" value="ZF_CHHC_U11_48K"/>
    <property type="match status" value="1"/>
</dbReference>
<dbReference type="OrthoDB" id="258806at2759"/>
<comment type="catalytic activity">
    <reaction evidence="9 12">
        <text>cytidine(4) in tRNA(Pro) + S-adenosyl-L-methionine = 2'-O-methylcytidine(4) in tRNA(Pro) + S-adenosyl-L-homocysteine + H(+)</text>
        <dbReference type="Rhea" id="RHEA:32767"/>
        <dbReference type="Rhea" id="RHEA-COMP:10397"/>
        <dbReference type="Rhea" id="RHEA-COMP:10398"/>
        <dbReference type="ChEBI" id="CHEBI:15378"/>
        <dbReference type="ChEBI" id="CHEBI:57856"/>
        <dbReference type="ChEBI" id="CHEBI:59789"/>
        <dbReference type="ChEBI" id="CHEBI:74495"/>
        <dbReference type="ChEBI" id="CHEBI:82748"/>
        <dbReference type="EC" id="2.1.1.225"/>
    </reaction>
</comment>
<evidence type="ECO:0000313" key="14">
    <source>
        <dbReference type="EMBL" id="KAJ6638621.1"/>
    </source>
</evidence>
<keyword evidence="15" id="KW-1185">Reference proteome</keyword>
<evidence type="ECO:0000256" key="9">
    <source>
        <dbReference type="ARBA" id="ARBA00048165"/>
    </source>
</evidence>
<proteinExistence type="inferred from homology"/>
<keyword evidence="5 12" id="KW-0819">tRNA processing</keyword>
<keyword evidence="8 12" id="KW-0862">Zinc</keyword>
<dbReference type="InterPro" id="IPR021721">
    <property type="entry name" value="Znf_CCCH-type_TRM13"/>
</dbReference>
<evidence type="ECO:0000313" key="15">
    <source>
        <dbReference type="Proteomes" id="UP001151699"/>
    </source>
</evidence>
<evidence type="ECO:0000256" key="3">
    <source>
        <dbReference type="ARBA" id="ARBA00022679"/>
    </source>
</evidence>
<accession>A0A9Q0MV85</accession>
<evidence type="ECO:0000256" key="10">
    <source>
        <dbReference type="ARBA" id="ARBA00048635"/>
    </source>
</evidence>
<evidence type="ECO:0000256" key="11">
    <source>
        <dbReference type="ARBA" id="ARBA00049393"/>
    </source>
</evidence>
<feature type="domain" description="CHHC U11-48K-type" evidence="13">
    <location>
        <begin position="62"/>
        <end position="89"/>
    </location>
</feature>
<evidence type="ECO:0000259" key="13">
    <source>
        <dbReference type="PROSITE" id="PS51800"/>
    </source>
</evidence>
<name>A0A9Q0MV85_9DIPT</name>
<dbReference type="PANTHER" id="PTHR12998">
    <property type="entry name" value="TRNA:M(4)X MODIFICATION ENZYME TRM13 HOMOLOG"/>
    <property type="match status" value="1"/>
</dbReference>
<comment type="catalytic activity">
    <reaction evidence="10 12">
        <text>cytidine(4) in tRNA(Gly)(GCC) + S-adenosyl-L-methionine = 2'-O-methylcytidine(4) in tRNA(Gly)(GCC) + S-adenosyl-L-homocysteine + H(+)</text>
        <dbReference type="Rhea" id="RHEA:43192"/>
        <dbReference type="Rhea" id="RHEA-COMP:10399"/>
        <dbReference type="Rhea" id="RHEA-COMP:10400"/>
        <dbReference type="ChEBI" id="CHEBI:15378"/>
        <dbReference type="ChEBI" id="CHEBI:57856"/>
        <dbReference type="ChEBI" id="CHEBI:59789"/>
        <dbReference type="ChEBI" id="CHEBI:74495"/>
        <dbReference type="ChEBI" id="CHEBI:82748"/>
        <dbReference type="EC" id="2.1.1.225"/>
    </reaction>
</comment>
<evidence type="ECO:0000256" key="5">
    <source>
        <dbReference type="ARBA" id="ARBA00022694"/>
    </source>
</evidence>
<evidence type="ECO:0000256" key="6">
    <source>
        <dbReference type="ARBA" id="ARBA00022723"/>
    </source>
</evidence>
<dbReference type="EMBL" id="WJQU01000003">
    <property type="protein sequence ID" value="KAJ6638621.1"/>
    <property type="molecule type" value="Genomic_DNA"/>
</dbReference>
<keyword evidence="2 12" id="KW-0489">Methyltransferase</keyword>
<evidence type="ECO:0000256" key="8">
    <source>
        <dbReference type="ARBA" id="ARBA00022833"/>
    </source>
</evidence>
<dbReference type="InterPro" id="IPR007871">
    <property type="entry name" value="Methyltransferase_TRM13"/>
</dbReference>
<evidence type="ECO:0000256" key="4">
    <source>
        <dbReference type="ARBA" id="ARBA00022691"/>
    </source>
</evidence>
<dbReference type="EC" id="2.1.1.225" evidence="12"/>
<dbReference type="InterPro" id="IPR039044">
    <property type="entry name" value="Trm13"/>
</dbReference>
<dbReference type="Proteomes" id="UP001151699">
    <property type="component" value="Chromosome X"/>
</dbReference>
<comment type="function">
    <text evidence="12">tRNA methylase which 2'-O-methylates cytidine(4) in tRNA(Pro) and tRNA(Gly)(GCC), and adenosine(4) in tRNA(His).</text>
</comment>